<accession>A0A9N8EG31</accession>
<proteinExistence type="predicted"/>
<evidence type="ECO:0000313" key="2">
    <source>
        <dbReference type="EMBL" id="CAB9520083.1"/>
    </source>
</evidence>
<evidence type="ECO:0000313" key="3">
    <source>
        <dbReference type="Proteomes" id="UP001153069"/>
    </source>
</evidence>
<gene>
    <name evidence="2" type="ORF">SEMRO_1072_G238040.1</name>
</gene>
<dbReference type="EMBL" id="CAICTM010001070">
    <property type="protein sequence ID" value="CAB9520083.1"/>
    <property type="molecule type" value="Genomic_DNA"/>
</dbReference>
<dbReference type="AlphaFoldDB" id="A0A9N8EG31"/>
<keyword evidence="3" id="KW-1185">Reference proteome</keyword>
<organism evidence="2 3">
    <name type="scientific">Seminavis robusta</name>
    <dbReference type="NCBI Taxonomy" id="568900"/>
    <lineage>
        <taxon>Eukaryota</taxon>
        <taxon>Sar</taxon>
        <taxon>Stramenopiles</taxon>
        <taxon>Ochrophyta</taxon>
        <taxon>Bacillariophyta</taxon>
        <taxon>Bacillariophyceae</taxon>
        <taxon>Bacillariophycidae</taxon>
        <taxon>Naviculales</taxon>
        <taxon>Naviculaceae</taxon>
        <taxon>Seminavis</taxon>
    </lineage>
</organism>
<comment type="caution">
    <text evidence="2">The sequence shown here is derived from an EMBL/GenBank/DDBJ whole genome shotgun (WGS) entry which is preliminary data.</text>
</comment>
<evidence type="ECO:0000256" key="1">
    <source>
        <dbReference type="SAM" id="SignalP"/>
    </source>
</evidence>
<feature type="chain" id="PRO_5040512363" description="Secreted protein" evidence="1">
    <location>
        <begin position="23"/>
        <end position="325"/>
    </location>
</feature>
<dbReference type="OrthoDB" id="43961at2759"/>
<dbReference type="Proteomes" id="UP001153069">
    <property type="component" value="Unassembled WGS sequence"/>
</dbReference>
<name>A0A9N8EG31_9STRA</name>
<reference evidence="2" key="1">
    <citation type="submission" date="2020-06" db="EMBL/GenBank/DDBJ databases">
        <authorList>
            <consortium name="Plant Systems Biology data submission"/>
        </authorList>
    </citation>
    <scope>NUCLEOTIDE SEQUENCE</scope>
    <source>
        <strain evidence="2">D6</strain>
    </source>
</reference>
<feature type="signal peptide" evidence="1">
    <location>
        <begin position="1"/>
        <end position="22"/>
    </location>
</feature>
<keyword evidence="1" id="KW-0732">Signal</keyword>
<evidence type="ECO:0008006" key="4">
    <source>
        <dbReference type="Google" id="ProtNLM"/>
    </source>
</evidence>
<sequence length="325" mass="35939">MIASTSTSMFIIHVVVLLLTSGDPSPGRITVRESDDAELHAACLPRRTLLVDVATIATATLSLGTSAHAKDDAKGDGSTAVGTLPYAKTEALLPAVRVKLWIDKVLELTKELLQQQQTTSKADTSTQQDAIQQQLDALLMQPQNFGTNGVNPIPNQPGKPYLDAYRTGRSQLNLLARPGAALVQNGEINAWKRLKRQEQQREKDDELRAAFNTYTTSLNFAADKYVLNVDSSTRSQMIRSESLPDVKQVIASDMGLRYLYRNQVLSAVADAKAEWEYQQRQEQPQPRDYTELIALLEQAQTACNKWFSLIDAKDVQDAMDNAAAY</sequence>
<protein>
    <recommendedName>
        <fullName evidence="4">Secreted protein</fullName>
    </recommendedName>
</protein>